<dbReference type="SUPFAM" id="SSF46894">
    <property type="entry name" value="C-terminal effector domain of the bipartite response regulators"/>
    <property type="match status" value="1"/>
</dbReference>
<evidence type="ECO:0000259" key="6">
    <source>
        <dbReference type="PROSITE" id="PS50043"/>
    </source>
</evidence>
<organism evidence="8 9">
    <name type="scientific">Streptomyces gamaensis</name>
    <dbReference type="NCBI Taxonomy" id="1763542"/>
    <lineage>
        <taxon>Bacteria</taxon>
        <taxon>Bacillati</taxon>
        <taxon>Actinomycetota</taxon>
        <taxon>Actinomycetes</taxon>
        <taxon>Kitasatosporales</taxon>
        <taxon>Streptomycetaceae</taxon>
        <taxon>Streptomyces</taxon>
    </lineage>
</organism>
<evidence type="ECO:0000256" key="3">
    <source>
        <dbReference type="ARBA" id="ARBA00023125"/>
    </source>
</evidence>
<feature type="domain" description="HTH luxR-type" evidence="6">
    <location>
        <begin position="150"/>
        <end position="215"/>
    </location>
</feature>
<dbReference type="CDD" id="cd17535">
    <property type="entry name" value="REC_NarL-like"/>
    <property type="match status" value="1"/>
</dbReference>
<gene>
    <name evidence="8" type="ORF">ACFP1Z_18955</name>
</gene>
<dbReference type="RefSeq" id="WP_390317632.1">
    <property type="nucleotide sequence ID" value="NZ_JBHSPB010000011.1"/>
</dbReference>
<feature type="domain" description="Response regulatory" evidence="7">
    <location>
        <begin position="4"/>
        <end position="121"/>
    </location>
</feature>
<proteinExistence type="predicted"/>
<dbReference type="Proteomes" id="UP001596083">
    <property type="component" value="Unassembled WGS sequence"/>
</dbReference>
<keyword evidence="9" id="KW-1185">Reference proteome</keyword>
<evidence type="ECO:0000313" key="8">
    <source>
        <dbReference type="EMBL" id="MFC5722247.1"/>
    </source>
</evidence>
<evidence type="ECO:0000256" key="1">
    <source>
        <dbReference type="ARBA" id="ARBA00022553"/>
    </source>
</evidence>
<dbReference type="PROSITE" id="PS00622">
    <property type="entry name" value="HTH_LUXR_1"/>
    <property type="match status" value="1"/>
</dbReference>
<sequence length="226" mass="23803">MTVRVLVADAQAIARSGLRMMVRASDDFVVAGEAADGAEAIMQARLWEPDIVLMDLRMPGGLDGIRTLRVLRDLPSPPRVLVIGTTADEEQVLEALDAGASGFLLKDLQCEELLSALRVVASGGQVFAPAVLGRLLRLAAHRPPDRITAAGSRLASLTGSERDVLRLIGAGMTNDEIARELHLAATSVKTYVSRTLAKLGLSNRTQAAVLAYRAGLIGGEGEEGAG</sequence>
<reference evidence="9" key="1">
    <citation type="journal article" date="2019" name="Int. J. Syst. Evol. Microbiol.">
        <title>The Global Catalogue of Microorganisms (GCM) 10K type strain sequencing project: providing services to taxonomists for standard genome sequencing and annotation.</title>
        <authorList>
            <consortium name="The Broad Institute Genomics Platform"/>
            <consortium name="The Broad Institute Genome Sequencing Center for Infectious Disease"/>
            <person name="Wu L."/>
            <person name="Ma J."/>
        </authorList>
    </citation>
    <scope>NUCLEOTIDE SEQUENCE [LARGE SCALE GENOMIC DNA]</scope>
    <source>
        <strain evidence="9">CGMCC 4.7304</strain>
    </source>
</reference>
<dbReference type="InterPro" id="IPR011006">
    <property type="entry name" value="CheY-like_superfamily"/>
</dbReference>
<dbReference type="PROSITE" id="PS50043">
    <property type="entry name" value="HTH_LUXR_2"/>
    <property type="match status" value="1"/>
</dbReference>
<dbReference type="PANTHER" id="PTHR43214:SF24">
    <property type="entry name" value="TRANSCRIPTIONAL REGULATORY PROTEIN NARL-RELATED"/>
    <property type="match status" value="1"/>
</dbReference>
<keyword evidence="1 5" id="KW-0597">Phosphoprotein</keyword>
<dbReference type="InterPro" id="IPR001789">
    <property type="entry name" value="Sig_transdc_resp-reg_receiver"/>
</dbReference>
<dbReference type="Pfam" id="PF00072">
    <property type="entry name" value="Response_reg"/>
    <property type="match status" value="1"/>
</dbReference>
<dbReference type="Pfam" id="PF00196">
    <property type="entry name" value="GerE"/>
    <property type="match status" value="1"/>
</dbReference>
<protein>
    <submittedName>
        <fullName evidence="8">Response regulator</fullName>
    </submittedName>
</protein>
<dbReference type="InterPro" id="IPR039420">
    <property type="entry name" value="WalR-like"/>
</dbReference>
<dbReference type="PROSITE" id="PS50110">
    <property type="entry name" value="RESPONSE_REGULATORY"/>
    <property type="match status" value="1"/>
</dbReference>
<dbReference type="SMART" id="SM00448">
    <property type="entry name" value="REC"/>
    <property type="match status" value="1"/>
</dbReference>
<dbReference type="SMART" id="SM00421">
    <property type="entry name" value="HTH_LUXR"/>
    <property type="match status" value="1"/>
</dbReference>
<evidence type="ECO:0000259" key="7">
    <source>
        <dbReference type="PROSITE" id="PS50110"/>
    </source>
</evidence>
<evidence type="ECO:0000256" key="5">
    <source>
        <dbReference type="PROSITE-ProRule" id="PRU00169"/>
    </source>
</evidence>
<accession>A0ABW0Z1D5</accession>
<keyword evidence="4" id="KW-0804">Transcription</keyword>
<evidence type="ECO:0000256" key="2">
    <source>
        <dbReference type="ARBA" id="ARBA00023015"/>
    </source>
</evidence>
<dbReference type="InterPro" id="IPR058245">
    <property type="entry name" value="NreC/VraR/RcsB-like_REC"/>
</dbReference>
<evidence type="ECO:0000313" key="9">
    <source>
        <dbReference type="Proteomes" id="UP001596083"/>
    </source>
</evidence>
<dbReference type="PRINTS" id="PR00038">
    <property type="entry name" value="HTHLUXR"/>
</dbReference>
<dbReference type="InterPro" id="IPR016032">
    <property type="entry name" value="Sig_transdc_resp-reg_C-effctor"/>
</dbReference>
<dbReference type="EMBL" id="JBHSPB010000011">
    <property type="protein sequence ID" value="MFC5722247.1"/>
    <property type="molecule type" value="Genomic_DNA"/>
</dbReference>
<keyword evidence="3" id="KW-0238">DNA-binding</keyword>
<dbReference type="CDD" id="cd06170">
    <property type="entry name" value="LuxR_C_like"/>
    <property type="match status" value="1"/>
</dbReference>
<dbReference type="PANTHER" id="PTHR43214">
    <property type="entry name" value="TWO-COMPONENT RESPONSE REGULATOR"/>
    <property type="match status" value="1"/>
</dbReference>
<name>A0ABW0Z1D5_9ACTN</name>
<feature type="modified residue" description="4-aspartylphosphate" evidence="5">
    <location>
        <position position="55"/>
    </location>
</feature>
<dbReference type="InterPro" id="IPR000792">
    <property type="entry name" value="Tscrpt_reg_LuxR_C"/>
</dbReference>
<keyword evidence="2" id="KW-0805">Transcription regulation</keyword>
<evidence type="ECO:0000256" key="4">
    <source>
        <dbReference type="ARBA" id="ARBA00023163"/>
    </source>
</evidence>
<dbReference type="SUPFAM" id="SSF52172">
    <property type="entry name" value="CheY-like"/>
    <property type="match status" value="1"/>
</dbReference>
<dbReference type="Gene3D" id="3.40.50.2300">
    <property type="match status" value="1"/>
</dbReference>
<comment type="caution">
    <text evidence="8">The sequence shown here is derived from an EMBL/GenBank/DDBJ whole genome shotgun (WGS) entry which is preliminary data.</text>
</comment>